<dbReference type="EMBL" id="JANPWB010000013">
    <property type="protein sequence ID" value="KAJ1104171.1"/>
    <property type="molecule type" value="Genomic_DNA"/>
</dbReference>
<dbReference type="AlphaFoldDB" id="A0AAV7MLC0"/>
<proteinExistence type="predicted"/>
<organism evidence="1 2">
    <name type="scientific">Pleurodeles waltl</name>
    <name type="common">Iberian ribbed newt</name>
    <dbReference type="NCBI Taxonomy" id="8319"/>
    <lineage>
        <taxon>Eukaryota</taxon>
        <taxon>Metazoa</taxon>
        <taxon>Chordata</taxon>
        <taxon>Craniata</taxon>
        <taxon>Vertebrata</taxon>
        <taxon>Euteleostomi</taxon>
        <taxon>Amphibia</taxon>
        <taxon>Batrachia</taxon>
        <taxon>Caudata</taxon>
        <taxon>Salamandroidea</taxon>
        <taxon>Salamandridae</taxon>
        <taxon>Pleurodelinae</taxon>
        <taxon>Pleurodeles</taxon>
    </lineage>
</organism>
<dbReference type="Proteomes" id="UP001066276">
    <property type="component" value="Chromosome 9"/>
</dbReference>
<gene>
    <name evidence="1" type="ORF">NDU88_001584</name>
</gene>
<reference evidence="1" key="1">
    <citation type="journal article" date="2022" name="bioRxiv">
        <title>Sequencing and chromosome-scale assembly of the giantPleurodeles waltlgenome.</title>
        <authorList>
            <person name="Brown T."/>
            <person name="Elewa A."/>
            <person name="Iarovenko S."/>
            <person name="Subramanian E."/>
            <person name="Araus A.J."/>
            <person name="Petzold A."/>
            <person name="Susuki M."/>
            <person name="Suzuki K.-i.T."/>
            <person name="Hayashi T."/>
            <person name="Toyoda A."/>
            <person name="Oliveira C."/>
            <person name="Osipova E."/>
            <person name="Leigh N.D."/>
            <person name="Simon A."/>
            <person name="Yun M.H."/>
        </authorList>
    </citation>
    <scope>NUCLEOTIDE SEQUENCE</scope>
    <source>
        <strain evidence="1">20211129_DDA</strain>
        <tissue evidence="1">Liver</tissue>
    </source>
</reference>
<name>A0AAV7MLC0_PLEWA</name>
<accession>A0AAV7MLC0</accession>
<sequence length="183" mass="19393">MRRRPGRGWSSMIRSLVRPTGIDVVKPRTELVHGGGGMQEQFAPRLWWGPTAYLHSCFLALISPRACTGSTALPAGSSSRCFQFPDSTATLGLRVFVFSPAAATNAVADILFLKVFPGTPITLAQRCFCGGRIARNRVAPDAGGPQGMVPAGRKRSGALCVEILPAGPRSRPGAPRYACSLIG</sequence>
<keyword evidence="2" id="KW-1185">Reference proteome</keyword>
<evidence type="ECO:0000313" key="2">
    <source>
        <dbReference type="Proteomes" id="UP001066276"/>
    </source>
</evidence>
<comment type="caution">
    <text evidence="1">The sequence shown here is derived from an EMBL/GenBank/DDBJ whole genome shotgun (WGS) entry which is preliminary data.</text>
</comment>
<protein>
    <submittedName>
        <fullName evidence="1">Uncharacterized protein</fullName>
    </submittedName>
</protein>
<evidence type="ECO:0000313" key="1">
    <source>
        <dbReference type="EMBL" id="KAJ1104171.1"/>
    </source>
</evidence>